<accession>D9SSA1</accession>
<sequence>MAIKCRKSLVYNRKLMLITLFKNFLCEVEDKAPRYSYCIKDKKNIENHRNQSKM</sequence>
<organism evidence="1 2">
    <name type="scientific">Clostridium cellulovorans (strain ATCC 35296 / DSM 3052 / OCM 3 / 743B)</name>
    <dbReference type="NCBI Taxonomy" id="573061"/>
    <lineage>
        <taxon>Bacteria</taxon>
        <taxon>Bacillati</taxon>
        <taxon>Bacillota</taxon>
        <taxon>Clostridia</taxon>
        <taxon>Eubacteriales</taxon>
        <taxon>Clostridiaceae</taxon>
        <taxon>Clostridium</taxon>
    </lineage>
</organism>
<protein>
    <submittedName>
        <fullName evidence="1">Uncharacterized protein</fullName>
    </submittedName>
</protein>
<keyword evidence="2" id="KW-1185">Reference proteome</keyword>
<dbReference type="AlphaFoldDB" id="D9SSA1"/>
<dbReference type="RefSeq" id="WP_010075639.1">
    <property type="nucleotide sequence ID" value="NC_014393.1"/>
</dbReference>
<dbReference type="HOGENOM" id="CLU_3041982_0_0_9"/>
<dbReference type="STRING" id="573061.Clocel_2852"/>
<proteinExistence type="predicted"/>
<dbReference type="EMBL" id="CP002160">
    <property type="protein sequence ID" value="ADL52548.1"/>
    <property type="molecule type" value="Genomic_DNA"/>
</dbReference>
<name>D9SSA1_CLOC7</name>
<evidence type="ECO:0000313" key="1">
    <source>
        <dbReference type="EMBL" id="ADL52548.1"/>
    </source>
</evidence>
<reference evidence="1 2" key="1">
    <citation type="submission" date="2010-08" db="EMBL/GenBank/DDBJ databases">
        <title>Complete sequence of Clostridium cellulovorans 743B.</title>
        <authorList>
            <consortium name="US DOE Joint Genome Institute"/>
            <person name="Lucas S."/>
            <person name="Copeland A."/>
            <person name="Lapidus A."/>
            <person name="Cheng J.-F."/>
            <person name="Bruce D."/>
            <person name="Goodwin L."/>
            <person name="Pitluck S."/>
            <person name="Chertkov O."/>
            <person name="Detter J.C."/>
            <person name="Han C."/>
            <person name="Tapia R."/>
            <person name="Land M."/>
            <person name="Hauser L."/>
            <person name="Chang Y.-J."/>
            <person name="Jeffries C."/>
            <person name="Kyrpides N."/>
            <person name="Ivanova N."/>
            <person name="Mikhailova N."/>
            <person name="Hemme C.L."/>
            <person name="Woyke T."/>
        </authorList>
    </citation>
    <scope>NUCLEOTIDE SEQUENCE [LARGE SCALE GENOMIC DNA]</scope>
    <source>
        <strain evidence="2">ATCC 35296 / DSM 3052 / OCM 3 / 743B</strain>
    </source>
</reference>
<dbReference type="Proteomes" id="UP000002730">
    <property type="component" value="Chromosome"/>
</dbReference>
<gene>
    <name evidence="1" type="ordered locus">Clocel_2852</name>
</gene>
<dbReference type="KEGG" id="ccb:Clocel_2852"/>
<evidence type="ECO:0000313" key="2">
    <source>
        <dbReference type="Proteomes" id="UP000002730"/>
    </source>
</evidence>